<dbReference type="Proteomes" id="UP001144396">
    <property type="component" value="Unassembled WGS sequence"/>
</dbReference>
<keyword evidence="5" id="KW-1185">Reference proteome</keyword>
<dbReference type="InterPro" id="IPR000182">
    <property type="entry name" value="GNAT_dom"/>
</dbReference>
<proteinExistence type="predicted"/>
<keyword evidence="1" id="KW-0808">Transferase</keyword>
<reference evidence="4" key="1">
    <citation type="submission" date="2022-12" db="EMBL/GenBank/DDBJ databases">
        <title>Reference genome sequencing for broad-spectrum identification of bacterial and archaeal isolates by mass spectrometry.</title>
        <authorList>
            <person name="Sekiguchi Y."/>
            <person name="Tourlousse D.M."/>
        </authorList>
    </citation>
    <scope>NUCLEOTIDE SEQUENCE</scope>
    <source>
        <strain evidence="4">14</strain>
    </source>
</reference>
<evidence type="ECO:0000256" key="1">
    <source>
        <dbReference type="ARBA" id="ARBA00022679"/>
    </source>
</evidence>
<evidence type="ECO:0000313" key="5">
    <source>
        <dbReference type="Proteomes" id="UP001144396"/>
    </source>
</evidence>
<dbReference type="EMBL" id="BSDP01000001">
    <property type="protein sequence ID" value="GLI27071.1"/>
    <property type="molecule type" value="Genomic_DNA"/>
</dbReference>
<organism evidence="4 5">
    <name type="scientific">Agromyces rhizosphaerae</name>
    <dbReference type="NCBI Taxonomy" id="88374"/>
    <lineage>
        <taxon>Bacteria</taxon>
        <taxon>Bacillati</taxon>
        <taxon>Actinomycetota</taxon>
        <taxon>Actinomycetes</taxon>
        <taxon>Micrococcales</taxon>
        <taxon>Microbacteriaceae</taxon>
        <taxon>Agromyces</taxon>
    </lineage>
</organism>
<dbReference type="PROSITE" id="PS51186">
    <property type="entry name" value="GNAT"/>
    <property type="match status" value="1"/>
</dbReference>
<evidence type="ECO:0000256" key="2">
    <source>
        <dbReference type="ARBA" id="ARBA00023315"/>
    </source>
</evidence>
<dbReference type="AlphaFoldDB" id="A0A9W6CQM3"/>
<comment type="caution">
    <text evidence="4">The sequence shown here is derived from an EMBL/GenBank/DDBJ whole genome shotgun (WGS) entry which is preliminary data.</text>
</comment>
<name>A0A9W6CQM3_9MICO</name>
<evidence type="ECO:0000259" key="3">
    <source>
        <dbReference type="PROSITE" id="PS51186"/>
    </source>
</evidence>
<dbReference type="PANTHER" id="PTHR43877">
    <property type="entry name" value="AMINOALKYLPHOSPHONATE N-ACETYLTRANSFERASE-RELATED-RELATED"/>
    <property type="match status" value="1"/>
</dbReference>
<dbReference type="GO" id="GO:0016747">
    <property type="term" value="F:acyltransferase activity, transferring groups other than amino-acyl groups"/>
    <property type="evidence" value="ECO:0007669"/>
    <property type="project" value="InterPro"/>
</dbReference>
<protein>
    <submittedName>
        <fullName evidence="4">N-acetyltransferase</fullName>
    </submittedName>
</protein>
<dbReference type="RefSeq" id="WP_281883284.1">
    <property type="nucleotide sequence ID" value="NZ_BSDP01000001.1"/>
</dbReference>
<evidence type="ECO:0000313" key="4">
    <source>
        <dbReference type="EMBL" id="GLI27071.1"/>
    </source>
</evidence>
<dbReference type="Gene3D" id="3.40.630.30">
    <property type="match status" value="1"/>
</dbReference>
<dbReference type="CDD" id="cd04301">
    <property type="entry name" value="NAT_SF"/>
    <property type="match status" value="1"/>
</dbReference>
<keyword evidence="2" id="KW-0012">Acyltransferase</keyword>
<sequence length="185" mass="19536">MIETMTGPEAVAQHGGLVVREGTDAERAELGRVLVAAYSSLDGFASPEESPDYYRTLANVGAFAERPGVAVLVAVDADGAVLGGVVSFDDMAQYGAHAEWPGLERAGGIRFLGVSPDAQGRGIGRMLIEACVVRGRAAGLEQIVLHSTEPMRVARAMYERLGFAASPDLDFTPGTLHVYGYRLAL</sequence>
<gene>
    <name evidence="4" type="ORF">ARHIZOSPH14_13130</name>
</gene>
<feature type="domain" description="N-acetyltransferase" evidence="3">
    <location>
        <begin position="17"/>
        <end position="185"/>
    </location>
</feature>
<dbReference type="InterPro" id="IPR016181">
    <property type="entry name" value="Acyl_CoA_acyltransferase"/>
</dbReference>
<accession>A0A9W6CQM3</accession>
<dbReference type="InterPro" id="IPR050832">
    <property type="entry name" value="Bact_Acetyltransf"/>
</dbReference>
<dbReference type="Pfam" id="PF00583">
    <property type="entry name" value="Acetyltransf_1"/>
    <property type="match status" value="1"/>
</dbReference>
<dbReference type="SUPFAM" id="SSF55729">
    <property type="entry name" value="Acyl-CoA N-acyltransferases (Nat)"/>
    <property type="match status" value="1"/>
</dbReference>